<organism evidence="2 3">
    <name type="scientific">Entotheonella factor</name>
    <dbReference type="NCBI Taxonomy" id="1429438"/>
    <lineage>
        <taxon>Bacteria</taxon>
        <taxon>Pseudomonadati</taxon>
        <taxon>Nitrospinota/Tectimicrobiota group</taxon>
        <taxon>Candidatus Tectimicrobiota</taxon>
        <taxon>Candidatus Entotheonellia</taxon>
        <taxon>Candidatus Entotheonellales</taxon>
        <taxon>Candidatus Entotheonellaceae</taxon>
        <taxon>Candidatus Entotheonella</taxon>
    </lineage>
</organism>
<evidence type="ECO:0000256" key="1">
    <source>
        <dbReference type="SAM" id="SignalP"/>
    </source>
</evidence>
<comment type="caution">
    <text evidence="2">The sequence shown here is derived from an EMBL/GenBank/DDBJ whole genome shotgun (WGS) entry which is preliminary data.</text>
</comment>
<dbReference type="EMBL" id="AZHW01001374">
    <property type="protein sequence ID" value="ETW92798.1"/>
    <property type="molecule type" value="Genomic_DNA"/>
</dbReference>
<accession>W4L3Z4</accession>
<gene>
    <name evidence="2" type="ORF">ETSY1_42090</name>
</gene>
<proteinExistence type="predicted"/>
<protein>
    <recommendedName>
        <fullName evidence="4">DNRLRE domain-containing protein</fullName>
    </recommendedName>
</protein>
<dbReference type="Proteomes" id="UP000019141">
    <property type="component" value="Unassembled WGS sequence"/>
</dbReference>
<reference evidence="2 3" key="1">
    <citation type="journal article" date="2014" name="Nature">
        <title>An environmental bacterial taxon with a large and distinct metabolic repertoire.</title>
        <authorList>
            <person name="Wilson M.C."/>
            <person name="Mori T."/>
            <person name="Ruckert C."/>
            <person name="Uria A.R."/>
            <person name="Helf M.J."/>
            <person name="Takada K."/>
            <person name="Gernert C."/>
            <person name="Steffens U.A."/>
            <person name="Heycke N."/>
            <person name="Schmitt S."/>
            <person name="Rinke C."/>
            <person name="Helfrich E.J."/>
            <person name="Brachmann A.O."/>
            <person name="Gurgui C."/>
            <person name="Wakimoto T."/>
            <person name="Kracht M."/>
            <person name="Crusemann M."/>
            <person name="Hentschel U."/>
            <person name="Abe I."/>
            <person name="Matsunaga S."/>
            <person name="Kalinowski J."/>
            <person name="Takeyama H."/>
            <person name="Piel J."/>
        </authorList>
    </citation>
    <scope>NUCLEOTIDE SEQUENCE [LARGE SCALE GENOMIC DNA]</scope>
    <source>
        <strain evidence="3">TSY1</strain>
    </source>
</reference>
<dbReference type="HOGENOM" id="CLU_805827_0_0_7"/>
<feature type="chain" id="PRO_5004844433" description="DNRLRE domain-containing protein" evidence="1">
    <location>
        <begin position="29"/>
        <end position="344"/>
    </location>
</feature>
<name>W4L3Z4_ENTF1</name>
<feature type="signal peptide" evidence="1">
    <location>
        <begin position="1"/>
        <end position="28"/>
    </location>
</feature>
<dbReference type="AlphaFoldDB" id="W4L3Z4"/>
<dbReference type="NCBIfam" id="NF033679">
    <property type="entry name" value="DNRLRE_dom"/>
    <property type="match status" value="1"/>
</dbReference>
<evidence type="ECO:0008006" key="4">
    <source>
        <dbReference type="Google" id="ProtNLM"/>
    </source>
</evidence>
<evidence type="ECO:0000313" key="2">
    <source>
        <dbReference type="EMBL" id="ETW92798.1"/>
    </source>
</evidence>
<keyword evidence="3" id="KW-1185">Reference proteome</keyword>
<keyword evidence="1" id="KW-0732">Signal</keyword>
<evidence type="ECO:0000313" key="3">
    <source>
        <dbReference type="Proteomes" id="UP000019141"/>
    </source>
</evidence>
<sequence length="344" mass="35683">MRSYVDALCRLLLACGVLALCLTGQAGAVTVTLEASQGNTLYENAEGNLSNGAGQHFFVGRVGPRAGSTLRRGLIMFDVASLIPPGSVINSVELNLNASSQRGSSSGLVLLHPVLVPWGEGDSVAPGAEGGGGPAQPGDATWLHTFFDTVLWTNPGGDFDPQSSGSMDVTSNGPQVAPSTAEMVADVQAWLDDPASNNGWLLILDNEAESEAMRFDSRHNTNPDVRPQLVVDVSLPPLLISPPSGTYAQTQVLDVVVFFSLPEGTTPTGITVLLDGEDASSIFASCVPGVLGTVVGGGQTLRCPAQNASDIGPGSHLVEVILSLSDGTSLQQSVNWLILENIEP</sequence>